<evidence type="ECO:0000313" key="14">
    <source>
        <dbReference type="Proteomes" id="UP000001449"/>
    </source>
</evidence>
<keyword evidence="8" id="KW-0464">Manganese</keyword>
<keyword evidence="5" id="KW-0378">Hydrolase</keyword>
<dbReference type="PaxDb" id="35128-Thaps21719"/>
<dbReference type="EMBL" id="CM000640">
    <property type="protein sequence ID" value="EED93722.1"/>
    <property type="molecule type" value="Genomic_DNA"/>
</dbReference>
<gene>
    <name evidence="13" type="ORF">THAPSDRAFT_21719</name>
</gene>
<dbReference type="GO" id="GO:0017111">
    <property type="term" value="F:ribonucleoside triphosphate phosphatase activity"/>
    <property type="evidence" value="ECO:0000318"/>
    <property type="project" value="GO_Central"/>
</dbReference>
<dbReference type="PANTHER" id="PTHR34699">
    <property type="match status" value="1"/>
</dbReference>
<dbReference type="RefSeq" id="XP_002288286.1">
    <property type="nucleotide sequence ID" value="XM_002288250.1"/>
</dbReference>
<proteinExistence type="predicted"/>
<evidence type="ECO:0000256" key="1">
    <source>
        <dbReference type="ARBA" id="ARBA00001936"/>
    </source>
</evidence>
<comment type="catalytic activity">
    <reaction evidence="11">
        <text>XTP + H2O = XDP + phosphate + H(+)</text>
        <dbReference type="Rhea" id="RHEA:28406"/>
        <dbReference type="ChEBI" id="CHEBI:15377"/>
        <dbReference type="ChEBI" id="CHEBI:15378"/>
        <dbReference type="ChEBI" id="CHEBI:43474"/>
        <dbReference type="ChEBI" id="CHEBI:59884"/>
        <dbReference type="ChEBI" id="CHEBI:61314"/>
        <dbReference type="EC" id="3.6.1.73"/>
    </reaction>
</comment>
<dbReference type="GO" id="GO:0009117">
    <property type="term" value="P:nucleotide metabolic process"/>
    <property type="evidence" value="ECO:0007669"/>
    <property type="project" value="UniProtKB-KW"/>
</dbReference>
<keyword evidence="14" id="KW-1185">Reference proteome</keyword>
<evidence type="ECO:0000259" key="12">
    <source>
        <dbReference type="Pfam" id="PF01931"/>
    </source>
</evidence>
<evidence type="ECO:0000256" key="5">
    <source>
        <dbReference type="ARBA" id="ARBA00022801"/>
    </source>
</evidence>
<dbReference type="InParanoid" id="B8BXK9"/>
<protein>
    <recommendedName>
        <fullName evidence="9">inosine/xanthosine triphosphatase</fullName>
        <ecNumber evidence="9">3.6.1.73</ecNumber>
    </recommendedName>
</protein>
<dbReference type="GeneID" id="7448708"/>
<dbReference type="GO" id="GO:0000166">
    <property type="term" value="F:nucleotide binding"/>
    <property type="evidence" value="ECO:0007669"/>
    <property type="project" value="UniProtKB-KW"/>
</dbReference>
<dbReference type="EC" id="3.6.1.73" evidence="9"/>
<dbReference type="InterPro" id="IPR026533">
    <property type="entry name" value="NTPase/PRRC1"/>
</dbReference>
<evidence type="ECO:0000256" key="7">
    <source>
        <dbReference type="ARBA" id="ARBA00023080"/>
    </source>
</evidence>
<keyword evidence="6" id="KW-0460">Magnesium</keyword>
<dbReference type="Pfam" id="PF01931">
    <property type="entry name" value="NTPase_I-T"/>
    <property type="match status" value="2"/>
</dbReference>
<dbReference type="GO" id="GO:0006772">
    <property type="term" value="P:thiamine metabolic process"/>
    <property type="evidence" value="ECO:0000318"/>
    <property type="project" value="GO_Central"/>
</dbReference>
<evidence type="ECO:0000256" key="4">
    <source>
        <dbReference type="ARBA" id="ARBA00022741"/>
    </source>
</evidence>
<evidence type="ECO:0000256" key="9">
    <source>
        <dbReference type="ARBA" id="ARBA00038901"/>
    </source>
</evidence>
<evidence type="ECO:0000256" key="11">
    <source>
        <dbReference type="ARBA" id="ARBA00048781"/>
    </source>
</evidence>
<dbReference type="AlphaFoldDB" id="B8BXK9"/>
<evidence type="ECO:0000256" key="6">
    <source>
        <dbReference type="ARBA" id="ARBA00022842"/>
    </source>
</evidence>
<dbReference type="PANTHER" id="PTHR34699:SF2">
    <property type="entry name" value="NON-CANONICAL PURINE NTP PHOSPHATASE_PRRC1 DOMAIN-CONTAINING PROTEIN"/>
    <property type="match status" value="1"/>
</dbReference>
<dbReference type="STRING" id="35128.B8BXK9"/>
<evidence type="ECO:0000256" key="10">
    <source>
        <dbReference type="ARBA" id="ARBA00048174"/>
    </source>
</evidence>
<feature type="domain" description="Non-canonical purine NTP phosphatase/PRRC1" evidence="12">
    <location>
        <begin position="8"/>
        <end position="139"/>
    </location>
</feature>
<evidence type="ECO:0000313" key="13">
    <source>
        <dbReference type="EMBL" id="EED93722.1"/>
    </source>
</evidence>
<dbReference type="Gene3D" id="3.90.950.10">
    <property type="match status" value="1"/>
</dbReference>
<dbReference type="eggNOG" id="ENOG502RF55">
    <property type="taxonomic scope" value="Eukaryota"/>
</dbReference>
<dbReference type="OMA" id="LECFAWV"/>
<keyword evidence="3" id="KW-0479">Metal-binding</keyword>
<reference evidence="13 14" key="2">
    <citation type="journal article" date="2008" name="Nature">
        <title>The Phaeodactylum genome reveals the evolutionary history of diatom genomes.</title>
        <authorList>
            <person name="Bowler C."/>
            <person name="Allen A.E."/>
            <person name="Badger J.H."/>
            <person name="Grimwood J."/>
            <person name="Jabbari K."/>
            <person name="Kuo A."/>
            <person name="Maheswari U."/>
            <person name="Martens C."/>
            <person name="Maumus F."/>
            <person name="Otillar R.P."/>
            <person name="Rayko E."/>
            <person name="Salamov A."/>
            <person name="Vandepoele K."/>
            <person name="Beszteri B."/>
            <person name="Gruber A."/>
            <person name="Heijde M."/>
            <person name="Katinka M."/>
            <person name="Mock T."/>
            <person name="Valentin K."/>
            <person name="Verret F."/>
            <person name="Berges J.A."/>
            <person name="Brownlee C."/>
            <person name="Cadoret J.P."/>
            <person name="Chiovitti A."/>
            <person name="Choi C.J."/>
            <person name="Coesel S."/>
            <person name="De Martino A."/>
            <person name="Detter J.C."/>
            <person name="Durkin C."/>
            <person name="Falciatore A."/>
            <person name="Fournet J."/>
            <person name="Haruta M."/>
            <person name="Huysman M.J."/>
            <person name="Jenkins B.D."/>
            <person name="Jiroutova K."/>
            <person name="Jorgensen R.E."/>
            <person name="Joubert Y."/>
            <person name="Kaplan A."/>
            <person name="Kroger N."/>
            <person name="Kroth P.G."/>
            <person name="La Roche J."/>
            <person name="Lindquist E."/>
            <person name="Lommer M."/>
            <person name="Martin-Jezequel V."/>
            <person name="Lopez P.J."/>
            <person name="Lucas S."/>
            <person name="Mangogna M."/>
            <person name="McGinnis K."/>
            <person name="Medlin L.K."/>
            <person name="Montsant A."/>
            <person name="Oudot-Le Secq M.P."/>
            <person name="Napoli C."/>
            <person name="Obornik M."/>
            <person name="Parker M.S."/>
            <person name="Petit J.L."/>
            <person name="Porcel B.M."/>
            <person name="Poulsen N."/>
            <person name="Robison M."/>
            <person name="Rychlewski L."/>
            <person name="Rynearson T.A."/>
            <person name="Schmutz J."/>
            <person name="Shapiro H."/>
            <person name="Siaut M."/>
            <person name="Stanley M."/>
            <person name="Sussman M.R."/>
            <person name="Taylor A.R."/>
            <person name="Vardi A."/>
            <person name="von Dassow P."/>
            <person name="Vyverman W."/>
            <person name="Willis A."/>
            <person name="Wyrwicz L.S."/>
            <person name="Rokhsar D.S."/>
            <person name="Weissenbach J."/>
            <person name="Armbrust E.V."/>
            <person name="Green B.R."/>
            <person name="Van de Peer Y."/>
            <person name="Grigoriev I.V."/>
        </authorList>
    </citation>
    <scope>NUCLEOTIDE SEQUENCE [LARGE SCALE GENOMIC DNA]</scope>
    <source>
        <strain evidence="13 14">CCMP1335</strain>
    </source>
</reference>
<dbReference type="GO" id="GO:0046872">
    <property type="term" value="F:metal ion binding"/>
    <property type="evidence" value="ECO:0007669"/>
    <property type="project" value="UniProtKB-KW"/>
</dbReference>
<dbReference type="FunFam" id="3.90.950.10:FF:000035">
    <property type="entry name" value="Probable inosine/xanthosine triphosphatase"/>
    <property type="match status" value="1"/>
</dbReference>
<organism evidence="13 14">
    <name type="scientific">Thalassiosira pseudonana</name>
    <name type="common">Marine diatom</name>
    <name type="synonym">Cyclotella nana</name>
    <dbReference type="NCBI Taxonomy" id="35128"/>
    <lineage>
        <taxon>Eukaryota</taxon>
        <taxon>Sar</taxon>
        <taxon>Stramenopiles</taxon>
        <taxon>Ochrophyta</taxon>
        <taxon>Bacillariophyta</taxon>
        <taxon>Coscinodiscophyceae</taxon>
        <taxon>Thalassiosirophycidae</taxon>
        <taxon>Thalassiosirales</taxon>
        <taxon>Thalassiosiraceae</taxon>
        <taxon>Thalassiosira</taxon>
    </lineage>
</organism>
<dbReference type="Proteomes" id="UP000001449">
    <property type="component" value="Chromosome 3"/>
</dbReference>
<dbReference type="InterPro" id="IPR029001">
    <property type="entry name" value="ITPase-like_fam"/>
</dbReference>
<comment type="catalytic activity">
    <reaction evidence="10">
        <text>ITP + H2O = IDP + phosphate + H(+)</text>
        <dbReference type="Rhea" id="RHEA:28330"/>
        <dbReference type="ChEBI" id="CHEBI:15377"/>
        <dbReference type="ChEBI" id="CHEBI:15378"/>
        <dbReference type="ChEBI" id="CHEBI:43474"/>
        <dbReference type="ChEBI" id="CHEBI:58280"/>
        <dbReference type="ChEBI" id="CHEBI:61402"/>
        <dbReference type="EC" id="3.6.1.73"/>
    </reaction>
</comment>
<feature type="non-terminal residue" evidence="13">
    <location>
        <position position="209"/>
    </location>
</feature>
<dbReference type="InterPro" id="IPR050299">
    <property type="entry name" value="YjjX_NTPase"/>
</dbReference>
<accession>B8BXK9</accession>
<feature type="domain" description="Non-canonical purine NTP phosphatase/PRRC1" evidence="12">
    <location>
        <begin position="160"/>
        <end position="209"/>
    </location>
</feature>
<evidence type="ECO:0000256" key="8">
    <source>
        <dbReference type="ARBA" id="ARBA00023211"/>
    </source>
</evidence>
<evidence type="ECO:0000256" key="2">
    <source>
        <dbReference type="ARBA" id="ARBA00001946"/>
    </source>
</evidence>
<keyword evidence="7" id="KW-0546">Nucleotide metabolism</keyword>
<comment type="cofactor">
    <cofactor evidence="1">
        <name>Mn(2+)</name>
        <dbReference type="ChEBI" id="CHEBI:29035"/>
    </cofactor>
</comment>
<evidence type="ECO:0000256" key="3">
    <source>
        <dbReference type="ARBA" id="ARBA00022723"/>
    </source>
</evidence>
<dbReference type="KEGG" id="tps:THAPSDRAFT_21719"/>
<comment type="cofactor">
    <cofactor evidence="2">
        <name>Mg(2+)</name>
        <dbReference type="ChEBI" id="CHEBI:18420"/>
    </cofactor>
</comment>
<reference evidence="13 14" key="1">
    <citation type="journal article" date="2004" name="Science">
        <title>The genome of the diatom Thalassiosira pseudonana: ecology, evolution, and metabolism.</title>
        <authorList>
            <person name="Armbrust E.V."/>
            <person name="Berges J.A."/>
            <person name="Bowler C."/>
            <person name="Green B.R."/>
            <person name="Martinez D."/>
            <person name="Putnam N.H."/>
            <person name="Zhou S."/>
            <person name="Allen A.E."/>
            <person name="Apt K.E."/>
            <person name="Bechner M."/>
            <person name="Brzezinski M.A."/>
            <person name="Chaal B.K."/>
            <person name="Chiovitti A."/>
            <person name="Davis A.K."/>
            <person name="Demarest M.S."/>
            <person name="Detter J.C."/>
            <person name="Glavina T."/>
            <person name="Goodstein D."/>
            <person name="Hadi M.Z."/>
            <person name="Hellsten U."/>
            <person name="Hildebrand M."/>
            <person name="Jenkins B.D."/>
            <person name="Jurka J."/>
            <person name="Kapitonov V.V."/>
            <person name="Kroger N."/>
            <person name="Lau W.W."/>
            <person name="Lane T.W."/>
            <person name="Larimer F.W."/>
            <person name="Lippmeier J.C."/>
            <person name="Lucas S."/>
            <person name="Medina M."/>
            <person name="Montsant A."/>
            <person name="Obornik M."/>
            <person name="Parker M.S."/>
            <person name="Palenik B."/>
            <person name="Pazour G.J."/>
            <person name="Richardson P.M."/>
            <person name="Rynearson T.A."/>
            <person name="Saito M.A."/>
            <person name="Schwartz D.C."/>
            <person name="Thamatrakoln K."/>
            <person name="Valentin K."/>
            <person name="Vardi A."/>
            <person name="Wilkerson F.P."/>
            <person name="Rokhsar D.S."/>
        </authorList>
    </citation>
    <scope>NUCLEOTIDE SEQUENCE [LARGE SCALE GENOMIC DNA]</scope>
    <source>
        <strain evidence="13 14">CCMP1335</strain>
    </source>
</reference>
<sequence>MIVRVAVGSANPCKIEAVRKAFEDVYNRIDCGGDCGEDAPSNDKVHVQIVITSHNVSSGVADQPFGDAETRAGAKNRAQSAYDAACAEAAIQNDTTNKPDFAVGLEGGLEKDMNPDTQKGELYCMAWTAILGGNGSICTAAKAPGSTYSPSDANNDTKNNQHSWGYAKTASFLLPPAISELVLEQGMELGHADDIVFDRVNSKHGSGTV</sequence>
<keyword evidence="4" id="KW-0547">Nucleotide-binding</keyword>
<name>B8BXK9_THAPS</name>
<dbReference type="GO" id="GO:0103023">
    <property type="term" value="F:ITPase activity"/>
    <property type="evidence" value="ECO:0007669"/>
    <property type="project" value="UniProtKB-EC"/>
</dbReference>
<dbReference type="SUPFAM" id="SSF52972">
    <property type="entry name" value="ITPase-like"/>
    <property type="match status" value="1"/>
</dbReference>
<dbReference type="HOGENOM" id="CLU_1318464_0_0_1"/>